<sequence length="954" mass="101086">MKISLPDGTQSSFLSKIRFKPQLLEEEKRYAEFLKLALQTCQLESDSCCYMLTLSAERAGLEIIIPCLPSSSGGFNSDRTKRFLLCTACQAYVSKGLGFLEPALASHVQRINDFILSNKHGIPINDHQRNVDAILSPEGMTAQLLDKLLSSSALRYQWNRVKGKSGRPYKLRICDTDLAICEDIGDALPIRVWSWTELGPVKATKAEIRIPWFLSSTTDDLPAALNDVLASLTPVPIKYHTSDGVAPIRGTFQFIICLSTTDAVAGTRLARQLVCARGMGLRSSGSPLDEVDSAQRGDTSPARKSSRRWLCGLGLCRKPRRKETRPSKSFSPPHAPVTSAPPPPKCPEPITLQAAVTPVQANPPLSPVAPSTANQAYPSVSATAFVMAPSQHRTASPEVVVAGTAGEAEAELDEKTVQDLDMEAAKMCSGGEETHHEASRTPAINVEVHAKTTKVLSTPPREYNLQTQDTSPSLTLLSNEREESKCLPGAGDFSMPEPPALEPVTSSFGSFRPADNTGLSPSAHSTEPVPDRKPEPPSPISSLHHAGEAATANASGEVKAVESGCPGLSEMPKFFPESAQKSPGGPGNLPPSSEISPKSSKDQTVSAPSSTSQAIPPAAPRSPGKISAIPLPRNPTRAMSVPFGDFQTRSPSATALPQPCSEESPNQTNDHSTKTPAQSPSPEVLTTEEKRRVPSVGCTRSPESAQPVAVSSSSSSLETTSETTTTTTTKRYASLGYTPRSPEHASRLPPPVVPPLATAAEAPATKKRCVSLGYSRPSEPAGASSPPMQQPMLESKRMASLGYTPRSAVEPAASLNGASPTQAKQQQQQALIEPKVVVKKTSTTNSSKSTGSSKLAASPLQPPIDCAGPTGYDTSVSSATISQVPTRPVVSGIRPPAVFTDVSGPRYKSPTPRSVPLSDAISSSPSNDVNNSRSDPPPTGIRLPSRVPRQAIAK</sequence>
<feature type="compositionally biased region" description="Pro residues" evidence="1">
    <location>
        <begin position="333"/>
        <end position="347"/>
    </location>
</feature>
<organism evidence="2">
    <name type="scientific">Schistocephalus solidus</name>
    <name type="common">Tapeworm</name>
    <dbReference type="NCBI Taxonomy" id="70667"/>
    <lineage>
        <taxon>Eukaryota</taxon>
        <taxon>Metazoa</taxon>
        <taxon>Spiralia</taxon>
        <taxon>Lophotrochozoa</taxon>
        <taxon>Platyhelminthes</taxon>
        <taxon>Cestoda</taxon>
        <taxon>Eucestoda</taxon>
        <taxon>Diphyllobothriidea</taxon>
        <taxon>Diphyllobothriidae</taxon>
        <taxon>Schistocephalus</taxon>
    </lineage>
</organism>
<feature type="compositionally biased region" description="Low complexity" evidence="1">
    <location>
        <begin position="711"/>
        <end position="729"/>
    </location>
</feature>
<feature type="compositionally biased region" description="Polar residues" evidence="1">
    <location>
        <begin position="464"/>
        <end position="478"/>
    </location>
</feature>
<feature type="compositionally biased region" description="Polar residues" evidence="1">
    <location>
        <begin position="872"/>
        <end position="885"/>
    </location>
</feature>
<protein>
    <submittedName>
        <fullName evidence="2">Uncharacterized protein</fullName>
    </submittedName>
</protein>
<dbReference type="EMBL" id="GEEE01007042">
    <property type="protein sequence ID" value="JAP56183.1"/>
    <property type="molecule type" value="Transcribed_RNA"/>
</dbReference>
<feature type="compositionally biased region" description="Polar residues" evidence="1">
    <location>
        <begin position="920"/>
        <end position="934"/>
    </location>
</feature>
<feature type="compositionally biased region" description="Polar residues" evidence="1">
    <location>
        <begin position="602"/>
        <end position="614"/>
    </location>
</feature>
<feature type="region of interest" description="Disordered" evidence="1">
    <location>
        <begin position="454"/>
        <end position="954"/>
    </location>
</feature>
<evidence type="ECO:0000256" key="1">
    <source>
        <dbReference type="SAM" id="MobiDB-lite"/>
    </source>
</evidence>
<feature type="compositionally biased region" description="Low complexity" evidence="1">
    <location>
        <begin position="839"/>
        <end position="854"/>
    </location>
</feature>
<reference evidence="2" key="1">
    <citation type="submission" date="2016-01" db="EMBL/GenBank/DDBJ databases">
        <title>Reference transcriptome for the parasite Schistocephalus solidus: insights into the molecular evolution of parasitism.</title>
        <authorList>
            <person name="Hebert F.O."/>
            <person name="Grambauer S."/>
            <person name="Barber I."/>
            <person name="Landry C.R."/>
            <person name="Aubin-Horth N."/>
        </authorList>
    </citation>
    <scope>NUCLEOTIDE SEQUENCE</scope>
</reference>
<gene>
    <name evidence="2" type="ORF">TR155773</name>
</gene>
<feature type="compositionally biased region" description="Polar residues" evidence="1">
    <location>
        <begin position="647"/>
        <end position="681"/>
    </location>
</feature>
<feature type="region of interest" description="Disordered" evidence="1">
    <location>
        <begin position="428"/>
        <end position="447"/>
    </location>
</feature>
<evidence type="ECO:0000313" key="2">
    <source>
        <dbReference type="EMBL" id="JAP56183.1"/>
    </source>
</evidence>
<name>A0A0X3PWF3_SCHSO</name>
<dbReference type="AlphaFoldDB" id="A0A0X3PWF3"/>
<feature type="region of interest" description="Disordered" evidence="1">
    <location>
        <begin position="281"/>
        <end position="306"/>
    </location>
</feature>
<accession>A0A0X3PWF3</accession>
<feature type="region of interest" description="Disordered" evidence="1">
    <location>
        <begin position="320"/>
        <end position="350"/>
    </location>
</feature>
<proteinExistence type="predicted"/>